<feature type="domain" description="THAP-type" evidence="12">
    <location>
        <begin position="21"/>
        <end position="102"/>
    </location>
</feature>
<dbReference type="PANTHER" id="PTHR46600">
    <property type="entry name" value="THAP DOMAIN-CONTAINING"/>
    <property type="match status" value="1"/>
</dbReference>
<dbReference type="InterPro" id="IPR032198">
    <property type="entry name" value="E2F_CC-MB"/>
</dbReference>
<keyword evidence="3 8" id="KW-0863">Zinc-finger</keyword>
<dbReference type="GO" id="GO:0043565">
    <property type="term" value="F:sequence-specific DNA binding"/>
    <property type="evidence" value="ECO:0007669"/>
    <property type="project" value="UniProtKB-UniRule"/>
</dbReference>
<dbReference type="PROSITE" id="PS50950">
    <property type="entry name" value="ZF_THAP"/>
    <property type="match status" value="1"/>
</dbReference>
<feature type="compositionally biased region" description="Polar residues" evidence="11">
    <location>
        <begin position="142"/>
        <end position="152"/>
    </location>
</feature>
<dbReference type="GO" id="GO:0005654">
    <property type="term" value="C:nucleoplasm"/>
    <property type="evidence" value="ECO:0007669"/>
    <property type="project" value="UniProtKB-SubCell"/>
</dbReference>
<feature type="region of interest" description="Disordered" evidence="11">
    <location>
        <begin position="127"/>
        <end position="161"/>
    </location>
</feature>
<protein>
    <recommendedName>
        <fullName evidence="10">THAP domain-containing protein 1</fullName>
    </recommendedName>
</protein>
<dbReference type="Pfam" id="PF16421">
    <property type="entry name" value="E2F_CC-MB"/>
    <property type="match status" value="1"/>
</dbReference>
<dbReference type="PANTHER" id="PTHR46600:SF11">
    <property type="entry name" value="THAP DOMAIN-CONTAINING PROTEIN 10"/>
    <property type="match status" value="1"/>
</dbReference>
<keyword evidence="6 8" id="KW-0238">DNA-binding</keyword>
<dbReference type="SUPFAM" id="SSF46785">
    <property type="entry name" value="Winged helix' DNA-binding domain"/>
    <property type="match status" value="1"/>
</dbReference>
<dbReference type="Pfam" id="PF02319">
    <property type="entry name" value="WHD_E2F_TDP"/>
    <property type="match status" value="1"/>
</dbReference>
<dbReference type="SMART" id="SM00692">
    <property type="entry name" value="DM3"/>
    <property type="match status" value="1"/>
</dbReference>
<comment type="similarity">
    <text evidence="10">Belongs to the THAP1 family.</text>
</comment>
<evidence type="ECO:0000259" key="12">
    <source>
        <dbReference type="PROSITE" id="PS50950"/>
    </source>
</evidence>
<organism evidence="13 14">
    <name type="scientific">Gambusia affinis</name>
    <name type="common">Western mosquitofish</name>
    <name type="synonym">Heterandria affinis</name>
    <dbReference type="NCBI Taxonomy" id="33528"/>
    <lineage>
        <taxon>Eukaryota</taxon>
        <taxon>Metazoa</taxon>
        <taxon>Chordata</taxon>
        <taxon>Craniata</taxon>
        <taxon>Vertebrata</taxon>
        <taxon>Euteleostomi</taxon>
        <taxon>Actinopterygii</taxon>
        <taxon>Neopterygii</taxon>
        <taxon>Teleostei</taxon>
        <taxon>Neoteleostei</taxon>
        <taxon>Acanthomorphata</taxon>
        <taxon>Ovalentaria</taxon>
        <taxon>Atherinomorphae</taxon>
        <taxon>Cyprinodontiformes</taxon>
        <taxon>Poeciliidae</taxon>
        <taxon>Poeciliinae</taxon>
        <taxon>Gambusia</taxon>
    </lineage>
</organism>
<keyword evidence="10" id="KW-0131">Cell cycle</keyword>
<keyword evidence="7 9" id="KW-0804">Transcription</keyword>
<dbReference type="SUPFAM" id="SSF57716">
    <property type="entry name" value="Glucocorticoid receptor-like (DNA-binding domain)"/>
    <property type="match status" value="1"/>
</dbReference>
<dbReference type="SMART" id="SM01372">
    <property type="entry name" value="E2F_TDP"/>
    <property type="match status" value="1"/>
</dbReference>
<dbReference type="GO" id="GO:0001935">
    <property type="term" value="P:endothelial cell proliferation"/>
    <property type="evidence" value="ECO:0007669"/>
    <property type="project" value="UniProtKB-UniRule"/>
</dbReference>
<evidence type="ECO:0000256" key="2">
    <source>
        <dbReference type="ARBA" id="ARBA00022723"/>
    </source>
</evidence>
<evidence type="ECO:0000256" key="7">
    <source>
        <dbReference type="ARBA" id="ARBA00023163"/>
    </source>
</evidence>
<gene>
    <name evidence="13" type="ORF">CCH79_00018482</name>
</gene>
<dbReference type="Gene3D" id="6.10.250.540">
    <property type="match status" value="1"/>
</dbReference>
<evidence type="ECO:0000256" key="4">
    <source>
        <dbReference type="ARBA" id="ARBA00022833"/>
    </source>
</evidence>
<dbReference type="Pfam" id="PF05485">
    <property type="entry name" value="THAP"/>
    <property type="match status" value="1"/>
</dbReference>
<evidence type="ECO:0000256" key="3">
    <source>
        <dbReference type="ARBA" id="ARBA00022771"/>
    </source>
</evidence>
<comment type="similarity">
    <text evidence="1 9">Belongs to the E2F/DP family.</text>
</comment>
<dbReference type="InterPro" id="IPR037241">
    <property type="entry name" value="E2F-DP_heterodim"/>
</dbReference>
<comment type="subcellular location">
    <subcellularLocation>
        <location evidence="10">Nucleus</location>
        <location evidence="10">Nucleoplasm</location>
    </subcellularLocation>
</comment>
<evidence type="ECO:0000256" key="10">
    <source>
        <dbReference type="RuleBase" id="RU369073"/>
    </source>
</evidence>
<evidence type="ECO:0000313" key="13">
    <source>
        <dbReference type="EMBL" id="PWA14344.1"/>
    </source>
</evidence>
<dbReference type="SMART" id="SM00980">
    <property type="entry name" value="THAP"/>
    <property type="match status" value="1"/>
</dbReference>
<dbReference type="SUPFAM" id="SSF144074">
    <property type="entry name" value="E2F-DP heterodimerization region"/>
    <property type="match status" value="1"/>
</dbReference>
<accession>A0A315UVN2</accession>
<proteinExistence type="inferred from homology"/>
<dbReference type="InterPro" id="IPR026516">
    <property type="entry name" value="THAP1/10"/>
</dbReference>
<dbReference type="InterPro" id="IPR006612">
    <property type="entry name" value="THAP_Znf"/>
</dbReference>
<dbReference type="Proteomes" id="UP000250572">
    <property type="component" value="Unassembled WGS sequence"/>
</dbReference>
<keyword evidence="10" id="KW-0175">Coiled coil</keyword>
<dbReference type="EMBL" id="NHOQ01002849">
    <property type="protein sequence ID" value="PWA14344.1"/>
    <property type="molecule type" value="Genomic_DNA"/>
</dbReference>
<evidence type="ECO:0000256" key="5">
    <source>
        <dbReference type="ARBA" id="ARBA00023015"/>
    </source>
</evidence>
<evidence type="ECO:0000256" key="6">
    <source>
        <dbReference type="ARBA" id="ARBA00023125"/>
    </source>
</evidence>
<keyword evidence="2" id="KW-0479">Metal-binding</keyword>
<dbReference type="STRING" id="33528.ENSGAFP00000028742"/>
<dbReference type="InterPro" id="IPR036390">
    <property type="entry name" value="WH_DNA-bd_sf"/>
</dbReference>
<dbReference type="GO" id="GO:0003700">
    <property type="term" value="F:DNA-binding transcription factor activity"/>
    <property type="evidence" value="ECO:0007669"/>
    <property type="project" value="UniProtKB-UniRule"/>
</dbReference>
<dbReference type="InterPro" id="IPR003316">
    <property type="entry name" value="E2F_WHTH_DNA-bd_dom"/>
</dbReference>
<dbReference type="GO" id="GO:0005667">
    <property type="term" value="C:transcription regulator complex"/>
    <property type="evidence" value="ECO:0007669"/>
    <property type="project" value="InterPro"/>
</dbReference>
<keyword evidence="5 9" id="KW-0805">Transcription regulation</keyword>
<keyword evidence="14" id="KW-1185">Reference proteome</keyword>
<evidence type="ECO:0000256" key="11">
    <source>
        <dbReference type="SAM" id="MobiDB-lite"/>
    </source>
</evidence>
<evidence type="ECO:0000256" key="9">
    <source>
        <dbReference type="RuleBase" id="RU003796"/>
    </source>
</evidence>
<name>A0A315UVN2_GAMAF</name>
<evidence type="ECO:0000313" key="14">
    <source>
        <dbReference type="Proteomes" id="UP000250572"/>
    </source>
</evidence>
<evidence type="ECO:0000256" key="1">
    <source>
        <dbReference type="ARBA" id="ARBA00010940"/>
    </source>
</evidence>
<feature type="compositionally biased region" description="Acidic residues" evidence="11">
    <location>
        <begin position="129"/>
        <end position="140"/>
    </location>
</feature>
<dbReference type="GO" id="GO:0046983">
    <property type="term" value="F:protein dimerization activity"/>
    <property type="evidence" value="ECO:0007669"/>
    <property type="project" value="InterPro"/>
</dbReference>
<dbReference type="AlphaFoldDB" id="A0A315UVN2"/>
<keyword evidence="9" id="KW-0539">Nucleus</keyword>
<sequence>MIPAAASRWIRKENKPVFNVMWKCVVSGCPSRMGSVNRGAWKRGPKRFFRFPTSPDRVKVWLAALRETDKDPSEQHFICEDHFLPEDILGRDVRSDAIPIMPPYLDGPQFPTGADPLLEEEQWATGGWGDEEEEDEDEAAEQNPNRPDQNPSEPDVKSEFCPQDETTGWFIREGTPLARLTRGFLQLLMADPDASLDVREAAQKLQTHTHRVQSVVDVLQGVGLVQSDSEERVRWIGSSPIFSFLWRDTLTFLTMLQGLKVMEDEHQTVIVIKSPPETKLIIPPPEEDGIRMQLKSDNGPIVALTCEMGTLTSELSNSSVAFSGLESRVRACTIDE</sequence>
<comment type="caution">
    <text evidence="13">The sequence shown here is derived from an EMBL/GenBank/DDBJ whole genome shotgun (WGS) entry which is preliminary data.</text>
</comment>
<keyword evidence="4" id="KW-0862">Zinc</keyword>
<reference evidence="13 14" key="1">
    <citation type="journal article" date="2018" name="G3 (Bethesda)">
        <title>A High-Quality Reference Genome for the Invasive Mosquitofish Gambusia affinis Using a Chicago Library.</title>
        <authorList>
            <person name="Hoffberg S.L."/>
            <person name="Troendle N.J."/>
            <person name="Glenn T.C."/>
            <person name="Mahmud O."/>
            <person name="Louha S."/>
            <person name="Chalopin D."/>
            <person name="Bennetzen J.L."/>
            <person name="Mauricio R."/>
        </authorList>
    </citation>
    <scope>NUCLEOTIDE SEQUENCE [LARGE SCALE GENOMIC DNA]</scope>
    <source>
        <strain evidence="13">NE01/NJP1002.9</strain>
        <tissue evidence="13">Muscle</tissue>
    </source>
</reference>
<dbReference type="GO" id="GO:0008270">
    <property type="term" value="F:zinc ion binding"/>
    <property type="evidence" value="ECO:0007669"/>
    <property type="project" value="UniProtKB-KW"/>
</dbReference>
<comment type="function">
    <text evidence="10">DNA-binding transcription regulator that regulates endothelial cell proliferation and G1/S cell-cycle progression. Specifically binds the 5'-[AT]NTNN[GT]GGCA[AGT]-3' core DNA sequence and acts by modulating expression of pRB-E2F cell-cycle target genes.</text>
</comment>
<feature type="non-terminal residue" evidence="13">
    <location>
        <position position="336"/>
    </location>
</feature>
<evidence type="ECO:0000256" key="8">
    <source>
        <dbReference type="PROSITE-ProRule" id="PRU00309"/>
    </source>
</evidence>